<comment type="caution">
    <text evidence="1">The sequence shown here is derived from an EMBL/GenBank/DDBJ whole genome shotgun (WGS) entry which is preliminary data.</text>
</comment>
<dbReference type="CDD" id="cd07067">
    <property type="entry name" value="HP_PGM_like"/>
    <property type="match status" value="1"/>
</dbReference>
<evidence type="ECO:0000313" key="1">
    <source>
        <dbReference type="EMBL" id="PSB04827.1"/>
    </source>
</evidence>
<dbReference type="PANTHER" id="PTHR16469:SF27">
    <property type="entry name" value="UBIQUITIN-ASSOCIATED AND SH3 DOMAIN-CONTAINING BA-RELATED"/>
    <property type="match status" value="1"/>
</dbReference>
<reference evidence="1 2" key="1">
    <citation type="submission" date="2018-02" db="EMBL/GenBank/DDBJ databases">
        <authorList>
            <person name="Cohen D.B."/>
            <person name="Kent A.D."/>
        </authorList>
    </citation>
    <scope>NUCLEOTIDE SEQUENCE [LARGE SCALE GENOMIC DNA]</scope>
    <source>
        <strain evidence="1 2">CCAP 1448/3</strain>
    </source>
</reference>
<dbReference type="Gene3D" id="3.40.50.1240">
    <property type="entry name" value="Phosphoglycerate mutase-like"/>
    <property type="match status" value="1"/>
</dbReference>
<dbReference type="InterPro" id="IPR013078">
    <property type="entry name" value="His_Pase_superF_clade-1"/>
</dbReference>
<sequence>MVQTVWLARHANRLDFVNPDWFLTAKRRYDPPLSDDGMIQAYQLAQRLRSQKISQIFVSPFLRTIQTAHTVATILNLEVKIESGLSEWLNSDWMTHHPETAPLSELKVLFPRIDTIYRSKVIPQYPETEAQVLSRAGLTAKLLAAEYTDDILLLGHSASVAGCILGLSPKTYLQDIKVPLCSLFQFVYDDLQWVCELKADTNHLDGGLGT</sequence>
<dbReference type="RefSeq" id="WP_106287062.1">
    <property type="nucleotide sequence ID" value="NZ_CAWNTC010000151.1"/>
</dbReference>
<gene>
    <name evidence="1" type="ORF">C7B64_02385</name>
</gene>
<keyword evidence="2" id="KW-1185">Reference proteome</keyword>
<dbReference type="AlphaFoldDB" id="A0A2T1C9K1"/>
<protein>
    <submittedName>
        <fullName evidence="1">Histidine phosphatase family protein</fullName>
    </submittedName>
</protein>
<proteinExistence type="predicted"/>
<organism evidence="1 2">
    <name type="scientific">Merismopedia glauca CCAP 1448/3</name>
    <dbReference type="NCBI Taxonomy" id="1296344"/>
    <lineage>
        <taxon>Bacteria</taxon>
        <taxon>Bacillati</taxon>
        <taxon>Cyanobacteriota</taxon>
        <taxon>Cyanophyceae</taxon>
        <taxon>Synechococcales</taxon>
        <taxon>Merismopediaceae</taxon>
        <taxon>Merismopedia</taxon>
    </lineage>
</organism>
<dbReference type="Proteomes" id="UP000238762">
    <property type="component" value="Unassembled WGS sequence"/>
</dbReference>
<dbReference type="SUPFAM" id="SSF53254">
    <property type="entry name" value="Phosphoglycerate mutase-like"/>
    <property type="match status" value="1"/>
</dbReference>
<dbReference type="PANTHER" id="PTHR16469">
    <property type="entry name" value="UBIQUITIN-ASSOCIATED AND SH3 DOMAIN-CONTAINING BA-RELATED"/>
    <property type="match status" value="1"/>
</dbReference>
<accession>A0A2T1C9K1</accession>
<dbReference type="EMBL" id="PVWJ01000007">
    <property type="protein sequence ID" value="PSB04827.1"/>
    <property type="molecule type" value="Genomic_DNA"/>
</dbReference>
<dbReference type="InterPro" id="IPR029033">
    <property type="entry name" value="His_PPase_superfam"/>
</dbReference>
<dbReference type="OrthoDB" id="9782128at2"/>
<evidence type="ECO:0000313" key="2">
    <source>
        <dbReference type="Proteomes" id="UP000238762"/>
    </source>
</evidence>
<reference evidence="1 2" key="2">
    <citation type="submission" date="2018-03" db="EMBL/GenBank/DDBJ databases">
        <title>The ancient ancestry and fast evolution of plastids.</title>
        <authorList>
            <person name="Moore K.R."/>
            <person name="Magnabosco C."/>
            <person name="Momper L."/>
            <person name="Gold D.A."/>
            <person name="Bosak T."/>
            <person name="Fournier G.P."/>
        </authorList>
    </citation>
    <scope>NUCLEOTIDE SEQUENCE [LARGE SCALE GENOMIC DNA]</scope>
    <source>
        <strain evidence="1 2">CCAP 1448/3</strain>
    </source>
</reference>
<dbReference type="Pfam" id="PF00300">
    <property type="entry name" value="His_Phos_1"/>
    <property type="match status" value="1"/>
</dbReference>
<dbReference type="InterPro" id="IPR051710">
    <property type="entry name" value="Phosphatase_SH3-domain"/>
</dbReference>
<name>A0A2T1C9K1_9CYAN</name>